<dbReference type="InterPro" id="IPR009569">
    <property type="entry name" value="AA_synth_put"/>
</dbReference>
<dbReference type="InterPro" id="IPR035936">
    <property type="entry name" value="BB2672"/>
</dbReference>
<dbReference type="SUPFAM" id="SSF160519">
    <property type="entry name" value="BB2672-like"/>
    <property type="match status" value="1"/>
</dbReference>
<protein>
    <submittedName>
        <fullName evidence="1">Amino acid synthesis family protein</fullName>
    </submittedName>
</protein>
<name>A0A7C5YB58_CALS0</name>
<reference evidence="1" key="1">
    <citation type="journal article" date="2020" name="mSystems">
        <title>Genome- and Community-Level Interaction Insights into Carbon Utilization and Element Cycling Functions of Hydrothermarchaeota in Hydrothermal Sediment.</title>
        <authorList>
            <person name="Zhou Z."/>
            <person name="Liu Y."/>
            <person name="Xu W."/>
            <person name="Pan J."/>
            <person name="Luo Z.H."/>
            <person name="Li M."/>
        </authorList>
    </citation>
    <scope>NUCLEOTIDE SEQUENCE [LARGE SCALE GENOMIC DNA]</scope>
    <source>
        <strain evidence="1">SpSt-1084</strain>
    </source>
</reference>
<dbReference type="Gene3D" id="3.30.1330.110">
    <property type="entry name" value="BB2672"/>
    <property type="match status" value="1"/>
</dbReference>
<gene>
    <name evidence="1" type="ORF">ENM42_04650</name>
</gene>
<dbReference type="AlphaFoldDB" id="A0A7C5YB58"/>
<dbReference type="EMBL" id="DRXS01000252">
    <property type="protein sequence ID" value="HHR41103.1"/>
    <property type="molecule type" value="Genomic_DNA"/>
</dbReference>
<evidence type="ECO:0000313" key="1">
    <source>
        <dbReference type="EMBL" id="HHR41103.1"/>
    </source>
</evidence>
<sequence length="201" mass="21429">MEIAPGVSIRKVFVFVEETFIENGKKLSKPVRKSAAAAVIKNPYAGRYVDDLQVLIDAGDFLGGFLGRRAREALNIAPAEVESYGKAAVIGTAGELEHGHAILHPKFGRGLREESGGQEVCKAIIPSAAKVGGPGTAIDVPLHYKRAAFVRSHYDAVEVRTPDAPLPDEIIVIAAVTDSGRPLPRIGGLKKEEVKGEDGLR</sequence>
<dbReference type="Pfam" id="PF06684">
    <property type="entry name" value="AA_synth"/>
    <property type="match status" value="1"/>
</dbReference>
<organism evidence="1">
    <name type="scientific">Caldiarchaeum subterraneum</name>
    <dbReference type="NCBI Taxonomy" id="311458"/>
    <lineage>
        <taxon>Archaea</taxon>
        <taxon>Nitrososphaerota</taxon>
        <taxon>Candidatus Caldarchaeales</taxon>
        <taxon>Candidatus Caldarchaeaceae</taxon>
        <taxon>Candidatus Caldarchaeum</taxon>
    </lineage>
</organism>
<proteinExistence type="predicted"/>
<comment type="caution">
    <text evidence="1">The sequence shown here is derived from an EMBL/GenBank/DDBJ whole genome shotgun (WGS) entry which is preliminary data.</text>
</comment>
<accession>A0A7C5YB58</accession>